<feature type="compositionally biased region" description="Basic and acidic residues" evidence="14">
    <location>
        <begin position="674"/>
        <end position="683"/>
    </location>
</feature>
<dbReference type="GO" id="GO:0000290">
    <property type="term" value="P:deadenylation-dependent decapping of nuclear-transcribed mRNA"/>
    <property type="evidence" value="ECO:0007669"/>
    <property type="project" value="InterPro"/>
</dbReference>
<dbReference type="GO" id="GO:0005759">
    <property type="term" value="C:mitochondrial matrix"/>
    <property type="evidence" value="ECO:0007669"/>
    <property type="project" value="UniProtKB-SubCell"/>
</dbReference>
<feature type="compositionally biased region" description="Low complexity" evidence="14">
    <location>
        <begin position="786"/>
        <end position="796"/>
    </location>
</feature>
<feature type="region of interest" description="Disordered" evidence="14">
    <location>
        <begin position="1216"/>
        <end position="1247"/>
    </location>
</feature>
<dbReference type="SUPFAM" id="SSF103025">
    <property type="entry name" value="Folate-binding domain"/>
    <property type="match status" value="1"/>
</dbReference>
<keyword evidence="9" id="KW-0809">Transit peptide</keyword>
<comment type="subcellular location">
    <subcellularLocation>
        <location evidence="3">Cytoplasm</location>
    </subcellularLocation>
    <subcellularLocation>
        <location evidence="2">Mitochondrion matrix</location>
    </subcellularLocation>
</comment>
<dbReference type="InterPro" id="IPR027266">
    <property type="entry name" value="TrmE/GcvT-like"/>
</dbReference>
<evidence type="ECO:0000256" key="4">
    <source>
        <dbReference type="ARBA" id="ARBA00005279"/>
    </source>
</evidence>
<evidence type="ECO:0000256" key="7">
    <source>
        <dbReference type="ARBA" id="ARBA00022801"/>
    </source>
</evidence>
<accession>A0A1L9SUW5</accession>
<dbReference type="STRING" id="1073090.A0A1L9SUW5"/>
<dbReference type="RefSeq" id="XP_022585499.1">
    <property type="nucleotide sequence ID" value="XM_022728604.1"/>
</dbReference>
<feature type="region of interest" description="Disordered" evidence="14">
    <location>
        <begin position="422"/>
        <end position="505"/>
    </location>
</feature>
<dbReference type="GO" id="GO:0000932">
    <property type="term" value="C:P-body"/>
    <property type="evidence" value="ECO:0007669"/>
    <property type="project" value="TreeGrafter"/>
</dbReference>
<dbReference type="PROSITE" id="PS51462">
    <property type="entry name" value="NUDIX"/>
    <property type="match status" value="1"/>
</dbReference>
<dbReference type="PANTHER" id="PTHR23114:SF17">
    <property type="entry name" value="M7GPPPN-MRNA HYDROLASE"/>
    <property type="match status" value="1"/>
</dbReference>
<dbReference type="OrthoDB" id="18996at2759"/>
<dbReference type="VEuPathDB" id="FungiDB:ASPZODRAFT_56342"/>
<reference evidence="17" key="1">
    <citation type="journal article" date="2017" name="Genome Biol.">
        <title>Comparative genomics reveals high biological diversity and specific adaptations in the industrially and medically important fungal genus Aspergillus.</title>
        <authorList>
            <person name="de Vries R.P."/>
            <person name="Riley R."/>
            <person name="Wiebenga A."/>
            <person name="Aguilar-Osorio G."/>
            <person name="Amillis S."/>
            <person name="Uchima C.A."/>
            <person name="Anderluh G."/>
            <person name="Asadollahi M."/>
            <person name="Askin M."/>
            <person name="Barry K."/>
            <person name="Battaglia E."/>
            <person name="Bayram O."/>
            <person name="Benocci T."/>
            <person name="Braus-Stromeyer S.A."/>
            <person name="Caldana C."/>
            <person name="Canovas D."/>
            <person name="Cerqueira G.C."/>
            <person name="Chen F."/>
            <person name="Chen W."/>
            <person name="Choi C."/>
            <person name="Clum A."/>
            <person name="Dos Santos R.A."/>
            <person name="Damasio A.R."/>
            <person name="Diallinas G."/>
            <person name="Emri T."/>
            <person name="Fekete E."/>
            <person name="Flipphi M."/>
            <person name="Freyberg S."/>
            <person name="Gallo A."/>
            <person name="Gournas C."/>
            <person name="Habgood R."/>
            <person name="Hainaut M."/>
            <person name="Harispe M.L."/>
            <person name="Henrissat B."/>
            <person name="Hilden K.S."/>
            <person name="Hope R."/>
            <person name="Hossain A."/>
            <person name="Karabika E."/>
            <person name="Karaffa L."/>
            <person name="Karanyi Z."/>
            <person name="Krasevec N."/>
            <person name="Kuo A."/>
            <person name="Kusch H."/>
            <person name="LaButti K."/>
            <person name="Lagendijk E.L."/>
            <person name="Lapidus A."/>
            <person name="Levasseur A."/>
            <person name="Lindquist E."/>
            <person name="Lipzen A."/>
            <person name="Logrieco A.F."/>
            <person name="MacCabe A."/>
            <person name="Maekelae M.R."/>
            <person name="Malavazi I."/>
            <person name="Melin P."/>
            <person name="Meyer V."/>
            <person name="Mielnichuk N."/>
            <person name="Miskei M."/>
            <person name="Molnar A.P."/>
            <person name="Mule G."/>
            <person name="Ngan C.Y."/>
            <person name="Orejas M."/>
            <person name="Orosz E."/>
            <person name="Ouedraogo J.P."/>
            <person name="Overkamp K.M."/>
            <person name="Park H.-S."/>
            <person name="Perrone G."/>
            <person name="Piumi F."/>
            <person name="Punt P.J."/>
            <person name="Ram A.F."/>
            <person name="Ramon A."/>
            <person name="Rauscher S."/>
            <person name="Record E."/>
            <person name="Riano-Pachon D.M."/>
            <person name="Robert V."/>
            <person name="Roehrig J."/>
            <person name="Ruller R."/>
            <person name="Salamov A."/>
            <person name="Salih N.S."/>
            <person name="Samson R.A."/>
            <person name="Sandor E."/>
            <person name="Sanguinetti M."/>
            <person name="Schuetze T."/>
            <person name="Sepcic K."/>
            <person name="Shelest E."/>
            <person name="Sherlock G."/>
            <person name="Sophianopoulou V."/>
            <person name="Squina F.M."/>
            <person name="Sun H."/>
            <person name="Susca A."/>
            <person name="Todd R.B."/>
            <person name="Tsang A."/>
            <person name="Unkles S.E."/>
            <person name="van de Wiele N."/>
            <person name="van Rossen-Uffink D."/>
            <person name="Oliveira J.V."/>
            <person name="Vesth T.C."/>
            <person name="Visser J."/>
            <person name="Yu J.-H."/>
            <person name="Zhou M."/>
            <person name="Andersen M.R."/>
            <person name="Archer D.B."/>
            <person name="Baker S.E."/>
            <person name="Benoit I."/>
            <person name="Brakhage A.A."/>
            <person name="Braus G.H."/>
            <person name="Fischer R."/>
            <person name="Frisvad J.C."/>
            <person name="Goldman G.H."/>
            <person name="Houbraken J."/>
            <person name="Oakley B."/>
            <person name="Pocsi I."/>
            <person name="Scazzocchio C."/>
            <person name="Seiboth B."/>
            <person name="vanKuyk P.A."/>
            <person name="Wortman J."/>
            <person name="Dyer P.S."/>
            <person name="Grigoriev I.V."/>
        </authorList>
    </citation>
    <scope>NUCLEOTIDE SEQUENCE [LARGE SCALE GENOMIC DNA]</scope>
    <source>
        <strain evidence="17">CBS 506.65</strain>
    </source>
</reference>
<dbReference type="InterPro" id="IPR007722">
    <property type="entry name" value="DCP2_BoxA"/>
</dbReference>
<comment type="cofactor">
    <cofactor evidence="1">
        <name>Mn(2+)</name>
        <dbReference type="ChEBI" id="CHEBI:29035"/>
    </cofactor>
</comment>
<feature type="region of interest" description="Disordered" evidence="14">
    <location>
        <begin position="786"/>
        <end position="806"/>
    </location>
</feature>
<dbReference type="EMBL" id="KV878336">
    <property type="protein sequence ID" value="OJJ50989.1"/>
    <property type="molecule type" value="Genomic_DNA"/>
</dbReference>
<dbReference type="PROSITE" id="PS00893">
    <property type="entry name" value="NUDIX_BOX"/>
    <property type="match status" value="1"/>
</dbReference>
<dbReference type="AlphaFoldDB" id="A0A1L9SUW5"/>
<feature type="region of interest" description="Disordered" evidence="14">
    <location>
        <begin position="553"/>
        <end position="686"/>
    </location>
</feature>
<keyword evidence="11" id="KW-0464">Manganese</keyword>
<keyword evidence="6" id="KW-0479">Metal-binding</keyword>
<dbReference type="Gene3D" id="3.30.1360.120">
    <property type="entry name" value="Probable tRNA modification gtpase trme, domain 1"/>
    <property type="match status" value="1"/>
</dbReference>
<feature type="region of interest" description="Disordered" evidence="14">
    <location>
        <begin position="820"/>
        <end position="847"/>
    </location>
</feature>
<evidence type="ECO:0000256" key="10">
    <source>
        <dbReference type="ARBA" id="ARBA00023128"/>
    </source>
</evidence>
<name>A0A1L9SUW5_9EURO</name>
<comment type="similarity">
    <text evidence="4">Belongs to the Nudix hydrolase family. DCP2 subfamily.</text>
</comment>
<dbReference type="Proteomes" id="UP000184188">
    <property type="component" value="Unassembled WGS sequence"/>
</dbReference>
<dbReference type="SUPFAM" id="SSF55811">
    <property type="entry name" value="Nudix"/>
    <property type="match status" value="1"/>
</dbReference>
<dbReference type="GO" id="GO:0140933">
    <property type="term" value="F:5'-(N(7)-methylguanosine 5'-triphospho)-[mRNA] hydrolase activity"/>
    <property type="evidence" value="ECO:0007669"/>
    <property type="project" value="InterPro"/>
</dbReference>
<dbReference type="FunFam" id="1.10.10.1050:FF:000003">
    <property type="entry name" value="Decapping enzyme Dcp2, putative"/>
    <property type="match status" value="1"/>
</dbReference>
<dbReference type="SMART" id="SM01125">
    <property type="entry name" value="DCP2"/>
    <property type="match status" value="1"/>
</dbReference>
<dbReference type="InterPro" id="IPR000086">
    <property type="entry name" value="NUDIX_hydrolase_dom"/>
</dbReference>
<dbReference type="InterPro" id="IPR057460">
    <property type="entry name" value="CAF17_C"/>
</dbReference>
<keyword evidence="8" id="KW-0694">RNA-binding</keyword>
<evidence type="ECO:0000259" key="15">
    <source>
        <dbReference type="PROSITE" id="PS51462"/>
    </source>
</evidence>
<feature type="domain" description="Nudix hydrolase" evidence="15">
    <location>
        <begin position="95"/>
        <end position="227"/>
    </location>
</feature>
<proteinExistence type="inferred from homology"/>
<evidence type="ECO:0000256" key="9">
    <source>
        <dbReference type="ARBA" id="ARBA00022946"/>
    </source>
</evidence>
<dbReference type="Pfam" id="PF00293">
    <property type="entry name" value="NUDIX"/>
    <property type="match status" value="1"/>
</dbReference>
<feature type="compositionally biased region" description="Polar residues" evidence="14">
    <location>
        <begin position="460"/>
        <end position="492"/>
    </location>
</feature>
<evidence type="ECO:0000256" key="14">
    <source>
        <dbReference type="SAM" id="MobiDB-lite"/>
    </source>
</evidence>
<protein>
    <recommendedName>
        <fullName evidence="13">Iron-sulfur cluster assembly factor IBA57 homolog, mitochondrial</fullName>
    </recommendedName>
</protein>
<evidence type="ECO:0000256" key="13">
    <source>
        <dbReference type="ARBA" id="ARBA00093637"/>
    </source>
</evidence>
<keyword evidence="7" id="KW-0378">Hydrolase</keyword>
<dbReference type="InterPro" id="IPR044099">
    <property type="entry name" value="Dcp2_NUDIX"/>
</dbReference>
<evidence type="ECO:0000256" key="8">
    <source>
        <dbReference type="ARBA" id="ARBA00022884"/>
    </source>
</evidence>
<dbReference type="SUPFAM" id="SSF140586">
    <property type="entry name" value="Dcp2 domain-like"/>
    <property type="match status" value="1"/>
</dbReference>
<feature type="compositionally biased region" description="Basic and acidic residues" evidence="14">
    <location>
        <begin position="1222"/>
        <end position="1233"/>
    </location>
</feature>
<dbReference type="GO" id="GO:0003723">
    <property type="term" value="F:RNA binding"/>
    <property type="evidence" value="ECO:0007669"/>
    <property type="project" value="UniProtKB-KW"/>
</dbReference>
<feature type="compositionally biased region" description="Basic residues" evidence="14">
    <location>
        <begin position="797"/>
        <end position="806"/>
    </location>
</feature>
<dbReference type="InterPro" id="IPR017703">
    <property type="entry name" value="YgfZ/GCV_T_CS"/>
</dbReference>
<dbReference type="Pfam" id="PF25455">
    <property type="entry name" value="Beta-barrel_CAF17_C"/>
    <property type="match status" value="1"/>
</dbReference>
<evidence type="ECO:0000313" key="16">
    <source>
        <dbReference type="EMBL" id="OJJ50989.1"/>
    </source>
</evidence>
<dbReference type="InterPro" id="IPR020084">
    <property type="entry name" value="NUDIX_hydrolase_CS"/>
</dbReference>
<dbReference type="FunFam" id="3.90.79.10:FF:000003">
    <property type="entry name" value="M7GpppN-mRNA hydrolase isoform 2"/>
    <property type="match status" value="1"/>
</dbReference>
<evidence type="ECO:0000313" key="17">
    <source>
        <dbReference type="Proteomes" id="UP000184188"/>
    </source>
</evidence>
<dbReference type="Gene3D" id="1.10.10.1050">
    <property type="entry name" value="Dcp2, box A domain"/>
    <property type="match status" value="1"/>
</dbReference>
<organism evidence="16 17">
    <name type="scientific">Penicilliopsis zonata CBS 506.65</name>
    <dbReference type="NCBI Taxonomy" id="1073090"/>
    <lineage>
        <taxon>Eukaryota</taxon>
        <taxon>Fungi</taxon>
        <taxon>Dikarya</taxon>
        <taxon>Ascomycota</taxon>
        <taxon>Pezizomycotina</taxon>
        <taxon>Eurotiomycetes</taxon>
        <taxon>Eurotiomycetidae</taxon>
        <taxon>Eurotiales</taxon>
        <taxon>Aspergillaceae</taxon>
        <taxon>Penicilliopsis</taxon>
    </lineage>
</organism>
<dbReference type="GO" id="GO:0000184">
    <property type="term" value="P:nuclear-transcribed mRNA catabolic process, nonsense-mediated decay"/>
    <property type="evidence" value="ECO:0007669"/>
    <property type="project" value="InterPro"/>
</dbReference>
<evidence type="ECO:0000256" key="5">
    <source>
        <dbReference type="ARBA" id="ARBA00022490"/>
    </source>
</evidence>
<evidence type="ECO:0000256" key="3">
    <source>
        <dbReference type="ARBA" id="ARBA00004496"/>
    </source>
</evidence>
<evidence type="ECO:0000256" key="2">
    <source>
        <dbReference type="ARBA" id="ARBA00004305"/>
    </source>
</evidence>
<dbReference type="CDD" id="cd03672">
    <property type="entry name" value="NUDIX_Dcp2p_Nudt20"/>
    <property type="match status" value="1"/>
</dbReference>
<evidence type="ECO:0000256" key="6">
    <source>
        <dbReference type="ARBA" id="ARBA00022723"/>
    </source>
</evidence>
<keyword evidence="5" id="KW-0963">Cytoplasm</keyword>
<comment type="similarity">
    <text evidence="12">Belongs to the GcvT family. CAF17/IBA57 subfamily.</text>
</comment>
<evidence type="ECO:0000256" key="11">
    <source>
        <dbReference type="ARBA" id="ARBA00023211"/>
    </source>
</evidence>
<dbReference type="InterPro" id="IPR015797">
    <property type="entry name" value="NUDIX_hydrolase-like_dom_sf"/>
</dbReference>
<keyword evidence="10" id="KW-0496">Mitochondrion</keyword>
<keyword evidence="17" id="KW-1185">Reference proteome</keyword>
<evidence type="ECO:0000256" key="1">
    <source>
        <dbReference type="ARBA" id="ARBA00001936"/>
    </source>
</evidence>
<dbReference type="GeneID" id="34615068"/>
<dbReference type="Gene3D" id="3.90.79.10">
    <property type="entry name" value="Nucleoside Triphosphate Pyrophosphohydrolase"/>
    <property type="match status" value="1"/>
</dbReference>
<evidence type="ECO:0000256" key="12">
    <source>
        <dbReference type="ARBA" id="ARBA00093447"/>
    </source>
</evidence>
<dbReference type="Pfam" id="PF05026">
    <property type="entry name" value="DCP2"/>
    <property type="match status" value="1"/>
</dbReference>
<dbReference type="GO" id="GO:0030145">
    <property type="term" value="F:manganese ion binding"/>
    <property type="evidence" value="ECO:0007669"/>
    <property type="project" value="InterPro"/>
</dbReference>
<dbReference type="NCBIfam" id="TIGR03317">
    <property type="entry name" value="ygfZ_signature"/>
    <property type="match status" value="1"/>
</dbReference>
<dbReference type="InterPro" id="IPR036189">
    <property type="entry name" value="DCP2_BoxA_sf"/>
</dbReference>
<sequence length="1247" mass="139279">MSETKMQLEDWLDDLCVRFIINLPREELESVERICFQVEEAQWFYEDFIRPLDPGLPSLSLKAFALRIFQHCPLMSQWSHYHHITAFSEFLAYKTRVPVRGAIMLNQDMDEVVLVKGWKKGANWSFPRGKINKDEKDLDCAIREVYEETGFDIREAGLVKDEKDVKFIEITMREQHMRLYVFRGVPFDAHFEPRTRKEISKIEWYKLSELPTLKKNKQQDQGSAATNANKFYMVAPFLHPLKKWIAQQKKLETKTFSESKQFLPTEEEMSMDETPRVFGGTPIQRLGELPALSDLPEVTSSQDVSSHLKRLLNISGAPAVQAALQHDEQLQASKDSAKSDALLALLRTSTQNQSLPQNPRPVDAVHSQHAYPPPVGFPGFPQQALRATGPNSVPQPHMPFPWHHGHPHHHIQSPVNLPSMAQDVHQQQQLPFRQHSSPIRTEQQPLGYPGASRGPILAQSLPQIQRQPPAPYQQTGDPQFAQPSQPNHTQGLTVPPASKLPPPKLTSHSLALLNVFKDERIKTPQPSMANMVPGMVKEPVARRKPSQHQDNLLGLLKGASPSPGQPVELSAHQDKAPPKQILQRPQGDASHIRKQPAEDTKVSATVSGPLNMPQLDTAILRSNKKAMNGSRPQSRKGQRTQELASPITILTRPQAARRDFSAPVERPTHNHSQARAEKSHVPEPAKPFQPQILRRGEKPGLETFSTDQKKDMNTVDQSNAVLPVIPGRQQAPNQINFDRRPSQTSAQKEALLSLFGKPATAVKQHQVMQLEVPYSSLKASTASTLVSPLSPSQVPSRHGKIRKMRPRRLTSSVCAHCIGGKRPFSTPSQQSPPLKQDELPASPPKAGFSRLTNRGLISITGIDSTTFLQGLVTQNMLVANDPNRSARRTGCYTAFLNSQGRILNDAFLYPLPEAGAVEGQGWLVEVDKNEVTSLMKHLKKHKLRAKLKLRALDDGERTVWSSWKDYTEPRWAAYNLESETASPFSPHSLIAGCLDTRAPGFGSRIVTPGPDDLRAHFPDETHVAGSEVSLGSYTVRRMFHGVAEGQSEIIRESALPLECNVDMMRGVDFRKGCYVGQELTIRTHHTGVVRKRILPVQLYGTDQMITTSEDILSYDPTTDLALPPSGSNISKVSTRRGRSAGKFLGGVGNIGLALCRLEMMTDIVLTSEGSQYTPGQEFKITWEGDDAASQKPREVKVKAYVPQWLREHILYGGVRKGPSRTSDVEGQRARDMVEQLGEEEIAQRRLE</sequence>
<gene>
    <name evidence="16" type="ORF">ASPZODRAFT_56342</name>
</gene>
<dbReference type="FunFam" id="3.30.1360.120:FF:000028">
    <property type="entry name" value="Putative transferase caf17, mitochondrial"/>
    <property type="match status" value="1"/>
</dbReference>
<feature type="compositionally biased region" description="Polar residues" evidence="14">
    <location>
        <begin position="424"/>
        <end position="444"/>
    </location>
</feature>
<dbReference type="PANTHER" id="PTHR23114">
    <property type="entry name" value="M7GPPPN-MRNA HYDROLASE"/>
    <property type="match status" value="1"/>
</dbReference>